<dbReference type="Gene3D" id="1.10.510.10">
    <property type="entry name" value="Transferase(Phosphotransferase) domain 1"/>
    <property type="match status" value="1"/>
</dbReference>
<dbReference type="Gene3D" id="3.30.200.20">
    <property type="entry name" value="Phosphorylase Kinase, domain 1"/>
    <property type="match status" value="1"/>
</dbReference>
<comment type="function">
    <text evidence="2">Serine/threonine kinase that acts as positive regulator of brassinosteroid (BR) signaling downstream of the receptor kinase BRI1.</text>
</comment>
<dbReference type="GO" id="GO:0004674">
    <property type="term" value="F:protein serine/threonine kinase activity"/>
    <property type="evidence" value="ECO:0007669"/>
    <property type="project" value="UniProtKB-UniRule"/>
</dbReference>
<evidence type="ECO:0000313" key="6">
    <source>
        <dbReference type="Proteomes" id="UP000029121"/>
    </source>
</evidence>
<keyword evidence="2" id="KW-0418">Kinase</keyword>
<evidence type="ECO:0000256" key="1">
    <source>
        <dbReference type="ARBA" id="ARBA00008684"/>
    </source>
</evidence>
<keyword evidence="2" id="KW-0808">Transferase</keyword>
<keyword evidence="2" id="KW-0547">Nucleotide-binding</keyword>
<comment type="catalytic activity">
    <reaction evidence="2">
        <text>L-threonyl-[protein] + ATP = O-phospho-L-threonyl-[protein] + ADP + H(+)</text>
        <dbReference type="Rhea" id="RHEA:46608"/>
        <dbReference type="Rhea" id="RHEA-COMP:11060"/>
        <dbReference type="Rhea" id="RHEA-COMP:11605"/>
        <dbReference type="ChEBI" id="CHEBI:15378"/>
        <dbReference type="ChEBI" id="CHEBI:30013"/>
        <dbReference type="ChEBI" id="CHEBI:30616"/>
        <dbReference type="ChEBI" id="CHEBI:61977"/>
        <dbReference type="ChEBI" id="CHEBI:456216"/>
        <dbReference type="EC" id="2.7.11.1"/>
    </reaction>
</comment>
<dbReference type="EMBL" id="KB870807">
    <property type="protein sequence ID" value="EOA32717.1"/>
    <property type="molecule type" value="Genomic_DNA"/>
</dbReference>
<dbReference type="Pfam" id="PF07714">
    <property type="entry name" value="PK_Tyr_Ser-Thr"/>
    <property type="match status" value="1"/>
</dbReference>
<protein>
    <recommendedName>
        <fullName evidence="2">Serine/threonine-protein kinase BSK</fullName>
        <ecNumber evidence="2">2.7.11.1</ecNumber>
    </recommendedName>
    <alternativeName>
        <fullName evidence="2">Brassinosteroid-signaling kinase</fullName>
    </alternativeName>
</protein>
<keyword evidence="2" id="KW-0449">Lipoprotein</keyword>
<evidence type="ECO:0000256" key="2">
    <source>
        <dbReference type="RuleBase" id="RU369005"/>
    </source>
</evidence>
<feature type="region of interest" description="Disordered" evidence="3">
    <location>
        <begin position="274"/>
        <end position="300"/>
    </location>
</feature>
<feature type="compositionally biased region" description="Low complexity" evidence="3">
    <location>
        <begin position="290"/>
        <end position="300"/>
    </location>
</feature>
<comment type="subunit">
    <text evidence="2">Interacts with BRI1.</text>
</comment>
<dbReference type="PANTHER" id="PTHR45863">
    <property type="entry name" value="SERINE/THREONINE-PROTEIN KINASE BSK5"/>
    <property type="match status" value="1"/>
</dbReference>
<gene>
    <name evidence="5" type="ORF">CARUB_v10016020mg</name>
</gene>
<proteinExistence type="inferred from homology"/>
<keyword evidence="2" id="KW-1003">Cell membrane</keyword>
<keyword evidence="2" id="KW-0472">Membrane</keyword>
<dbReference type="InterPro" id="IPR000719">
    <property type="entry name" value="Prot_kinase_dom"/>
</dbReference>
<dbReference type="EC" id="2.7.11.1" evidence="2"/>
<sequence length="300" mass="33736">MGGCCTSTPLEYDPAPEEPQTQNDERKNEQIKKEGFSKWPFTGILSENLGFVAIKKFKNTPWDDPDYLMVSAKRIGELKHKRLVKLLGYCFHEDEGERLLVSELMPNDTLAKRLFHQKDMEWSMRVRVACHIAEVLDYCKTARCYSYDNLTANSVLFDMNGEACLSSFGLVRAIISYNRREEGNVETGNVPYRFGVILVNLLTGMQISPSQASELINGKSITELIDPNLKGEYSKQEATIVLTLASECLKCDNDDASFIPKDVFSMLEALQAKNEVPSSEMPKPQEEEASSSSQPQQLAP</sequence>
<dbReference type="Proteomes" id="UP000029121">
    <property type="component" value="Unassembled WGS sequence"/>
</dbReference>
<keyword evidence="2" id="KW-0723">Serine/threonine-protein kinase</keyword>
<keyword evidence="6" id="KW-1185">Reference proteome</keyword>
<dbReference type="eggNOG" id="ENOG502QQT6">
    <property type="taxonomic scope" value="Eukaryota"/>
</dbReference>
<dbReference type="GO" id="GO:0106310">
    <property type="term" value="F:protein serine kinase activity"/>
    <property type="evidence" value="ECO:0007669"/>
    <property type="project" value="UniProtKB-UniRule"/>
</dbReference>
<feature type="domain" description="Protein kinase" evidence="4">
    <location>
        <begin position="1"/>
        <end position="300"/>
    </location>
</feature>
<evidence type="ECO:0000259" key="4">
    <source>
        <dbReference type="PROSITE" id="PS50011"/>
    </source>
</evidence>
<dbReference type="SMART" id="SM00220">
    <property type="entry name" value="S_TKc"/>
    <property type="match status" value="1"/>
</dbReference>
<comment type="catalytic activity">
    <reaction evidence="2">
        <text>L-seryl-[protein] + ATP = O-phospho-L-seryl-[protein] + ADP + H(+)</text>
        <dbReference type="Rhea" id="RHEA:17989"/>
        <dbReference type="Rhea" id="RHEA-COMP:9863"/>
        <dbReference type="Rhea" id="RHEA-COMP:11604"/>
        <dbReference type="ChEBI" id="CHEBI:15378"/>
        <dbReference type="ChEBI" id="CHEBI:29999"/>
        <dbReference type="ChEBI" id="CHEBI:30616"/>
        <dbReference type="ChEBI" id="CHEBI:83421"/>
        <dbReference type="ChEBI" id="CHEBI:456216"/>
        <dbReference type="EC" id="2.7.11.1"/>
    </reaction>
</comment>
<keyword evidence="2" id="KW-1070">Brassinosteroid signaling pathway</keyword>
<keyword evidence="2" id="KW-0067">ATP-binding</keyword>
<reference evidence="6" key="1">
    <citation type="journal article" date="2013" name="Nat. Genet.">
        <title>The Capsella rubella genome and the genomic consequences of rapid mating system evolution.</title>
        <authorList>
            <person name="Slotte T."/>
            <person name="Hazzouri K.M."/>
            <person name="Agren J.A."/>
            <person name="Koenig D."/>
            <person name="Maumus F."/>
            <person name="Guo Y.L."/>
            <person name="Steige K."/>
            <person name="Platts A.E."/>
            <person name="Escobar J.S."/>
            <person name="Newman L.K."/>
            <person name="Wang W."/>
            <person name="Mandakova T."/>
            <person name="Vello E."/>
            <person name="Smith L.M."/>
            <person name="Henz S.R."/>
            <person name="Steffen J."/>
            <person name="Takuno S."/>
            <person name="Brandvain Y."/>
            <person name="Coop G."/>
            <person name="Andolfatto P."/>
            <person name="Hu T.T."/>
            <person name="Blanchette M."/>
            <person name="Clark R.M."/>
            <person name="Quesneville H."/>
            <person name="Nordborg M."/>
            <person name="Gaut B.S."/>
            <person name="Lysak M.A."/>
            <person name="Jenkins J."/>
            <person name="Grimwood J."/>
            <person name="Chapman J."/>
            <person name="Prochnik S."/>
            <person name="Shu S."/>
            <person name="Rokhsar D."/>
            <person name="Schmutz J."/>
            <person name="Weigel D."/>
            <person name="Wright S.I."/>
        </authorList>
    </citation>
    <scope>NUCLEOTIDE SEQUENCE [LARGE SCALE GENOMIC DNA]</scope>
    <source>
        <strain evidence="6">cv. Monte Gargano</strain>
    </source>
</reference>
<dbReference type="InterPro" id="IPR045845">
    <property type="entry name" value="BSK"/>
</dbReference>
<organism evidence="5 6">
    <name type="scientific">Capsella rubella</name>
    <dbReference type="NCBI Taxonomy" id="81985"/>
    <lineage>
        <taxon>Eukaryota</taxon>
        <taxon>Viridiplantae</taxon>
        <taxon>Streptophyta</taxon>
        <taxon>Embryophyta</taxon>
        <taxon>Tracheophyta</taxon>
        <taxon>Spermatophyta</taxon>
        <taxon>Magnoliopsida</taxon>
        <taxon>eudicotyledons</taxon>
        <taxon>Gunneridae</taxon>
        <taxon>Pentapetalae</taxon>
        <taxon>rosids</taxon>
        <taxon>malvids</taxon>
        <taxon>Brassicales</taxon>
        <taxon>Brassicaceae</taxon>
        <taxon>Camelineae</taxon>
        <taxon>Capsella</taxon>
    </lineage>
</organism>
<keyword evidence="2" id="KW-0519">Myristate</keyword>
<dbReference type="GO" id="GO:0005524">
    <property type="term" value="F:ATP binding"/>
    <property type="evidence" value="ECO:0007669"/>
    <property type="project" value="UniProtKB-UniRule"/>
</dbReference>
<dbReference type="GO" id="GO:0005886">
    <property type="term" value="C:plasma membrane"/>
    <property type="evidence" value="ECO:0007669"/>
    <property type="project" value="UniProtKB-SubCell"/>
</dbReference>
<dbReference type="GO" id="GO:0012505">
    <property type="term" value="C:endomembrane system"/>
    <property type="evidence" value="ECO:0007669"/>
    <property type="project" value="UniProtKB-SubCell"/>
</dbReference>
<comment type="similarity">
    <text evidence="1 2">Belongs to the protein kinase superfamily. Ser/Thr protein kinase family.</text>
</comment>
<dbReference type="InterPro" id="IPR011009">
    <property type="entry name" value="Kinase-like_dom_sf"/>
</dbReference>
<comment type="subcellular location">
    <subcellularLocation>
        <location evidence="2">Cell membrane</location>
        <topology evidence="2">Lipid-anchor</topology>
    </subcellularLocation>
</comment>
<dbReference type="PROSITE" id="PS50011">
    <property type="entry name" value="PROTEIN_KINASE_DOM"/>
    <property type="match status" value="1"/>
</dbReference>
<dbReference type="GO" id="GO:0009742">
    <property type="term" value="P:brassinosteroid mediated signaling pathway"/>
    <property type="evidence" value="ECO:0007669"/>
    <property type="project" value="UniProtKB-UniRule"/>
</dbReference>
<evidence type="ECO:0000313" key="5">
    <source>
        <dbReference type="EMBL" id="EOA32717.1"/>
    </source>
</evidence>
<dbReference type="PANTHER" id="PTHR45863:SF10">
    <property type="entry name" value="SERINE_THREONINE-PROTEIN KINASE BSK-RELATED"/>
    <property type="match status" value="1"/>
</dbReference>
<feature type="region of interest" description="Disordered" evidence="3">
    <location>
        <begin position="1"/>
        <end position="29"/>
    </location>
</feature>
<accession>R0GAH9</accession>
<evidence type="ECO:0000256" key="3">
    <source>
        <dbReference type="SAM" id="MobiDB-lite"/>
    </source>
</evidence>
<dbReference type="AlphaFoldDB" id="R0GAH9"/>
<dbReference type="SUPFAM" id="SSF56112">
    <property type="entry name" value="Protein kinase-like (PK-like)"/>
    <property type="match status" value="1"/>
</dbReference>
<name>R0GAH9_9BRAS</name>
<dbReference type="InterPro" id="IPR001245">
    <property type="entry name" value="Ser-Thr/Tyr_kinase_cat_dom"/>
</dbReference>
<dbReference type="STRING" id="81985.R0GAH9"/>